<dbReference type="Pfam" id="PF01797">
    <property type="entry name" value="Y1_Tnp"/>
    <property type="match status" value="1"/>
</dbReference>
<dbReference type="AlphaFoldDB" id="A0A1G1XPI3"/>
<dbReference type="SUPFAM" id="SSF143422">
    <property type="entry name" value="Transposase IS200-like"/>
    <property type="match status" value="1"/>
</dbReference>
<dbReference type="PANTHER" id="PTHR34322">
    <property type="entry name" value="TRANSPOSASE, Y1_TNP DOMAIN-CONTAINING"/>
    <property type="match status" value="1"/>
</dbReference>
<reference evidence="2 3" key="1">
    <citation type="journal article" date="2016" name="Nat. Commun.">
        <title>Thousands of microbial genomes shed light on interconnected biogeochemical processes in an aquifer system.</title>
        <authorList>
            <person name="Anantharaman K."/>
            <person name="Brown C.T."/>
            <person name="Hug L.A."/>
            <person name="Sharon I."/>
            <person name="Castelle C.J."/>
            <person name="Probst A.J."/>
            <person name="Thomas B.C."/>
            <person name="Singh A."/>
            <person name="Wilkins M.J."/>
            <person name="Karaoz U."/>
            <person name="Brodie E.L."/>
            <person name="Williams K.H."/>
            <person name="Hubbard S.S."/>
            <person name="Banfield J.F."/>
        </authorList>
    </citation>
    <scope>NUCLEOTIDE SEQUENCE [LARGE SCALE GENOMIC DNA]</scope>
</reference>
<evidence type="ECO:0000313" key="3">
    <source>
        <dbReference type="Proteomes" id="UP000176260"/>
    </source>
</evidence>
<dbReference type="PANTHER" id="PTHR34322:SF2">
    <property type="entry name" value="TRANSPOSASE IS200-LIKE DOMAIN-CONTAINING PROTEIN"/>
    <property type="match status" value="1"/>
</dbReference>
<dbReference type="SMART" id="SM01321">
    <property type="entry name" value="Y1_Tnp"/>
    <property type="match status" value="1"/>
</dbReference>
<protein>
    <recommendedName>
        <fullName evidence="1">Transposase IS200-like domain-containing protein</fullName>
    </recommendedName>
</protein>
<sequence length="235" mass="27307">MRKIKFETGKFYHIYNRGVDKRDVYMDEGDFERFLKSLREFNRLDPIGSLVDLEEKRRLESNSLGIFETVPNKPECSKGIGSLTTSGSERIVDFIAYCLNPNHFHFILRQVVDEGISKFMHKLSLGYTCYFNLKNNRSGSLFQGKFKAVKIDSDEHLLWVTAYVNGNAQIHGLIPDAADYKWCSYPEYLGKRDLDICDKSVILDKFKDTESFKSASEECFRKMKEGKNLQKYILD</sequence>
<dbReference type="GO" id="GO:0006313">
    <property type="term" value="P:DNA transposition"/>
    <property type="evidence" value="ECO:0007669"/>
    <property type="project" value="InterPro"/>
</dbReference>
<dbReference type="Gene3D" id="3.30.70.1290">
    <property type="entry name" value="Transposase IS200-like"/>
    <property type="match status" value="1"/>
</dbReference>
<dbReference type="InterPro" id="IPR036515">
    <property type="entry name" value="Transposase_17_sf"/>
</dbReference>
<accession>A0A1G1XPI3</accession>
<evidence type="ECO:0000259" key="1">
    <source>
        <dbReference type="SMART" id="SM01321"/>
    </source>
</evidence>
<dbReference type="InterPro" id="IPR002686">
    <property type="entry name" value="Transposase_17"/>
</dbReference>
<dbReference type="GO" id="GO:0004803">
    <property type="term" value="F:transposase activity"/>
    <property type="evidence" value="ECO:0007669"/>
    <property type="project" value="InterPro"/>
</dbReference>
<dbReference type="EMBL" id="MHIA01000028">
    <property type="protein sequence ID" value="OGY41516.1"/>
    <property type="molecule type" value="Genomic_DNA"/>
</dbReference>
<feature type="domain" description="Transposase IS200-like" evidence="1">
    <location>
        <begin position="7"/>
        <end position="167"/>
    </location>
</feature>
<evidence type="ECO:0000313" key="2">
    <source>
        <dbReference type="EMBL" id="OGY41516.1"/>
    </source>
</evidence>
<dbReference type="Proteomes" id="UP000176260">
    <property type="component" value="Unassembled WGS sequence"/>
</dbReference>
<name>A0A1G1XPI3_9BACT</name>
<organism evidence="2 3">
    <name type="scientific">Candidatus Buchananbacteria bacterium RBG_13_39_9</name>
    <dbReference type="NCBI Taxonomy" id="1797531"/>
    <lineage>
        <taxon>Bacteria</taxon>
        <taxon>Candidatus Buchananiibacteriota</taxon>
    </lineage>
</organism>
<proteinExistence type="predicted"/>
<dbReference type="GO" id="GO:0003677">
    <property type="term" value="F:DNA binding"/>
    <property type="evidence" value="ECO:0007669"/>
    <property type="project" value="InterPro"/>
</dbReference>
<gene>
    <name evidence="2" type="ORF">A2Y67_00480</name>
</gene>
<comment type="caution">
    <text evidence="2">The sequence shown here is derived from an EMBL/GenBank/DDBJ whole genome shotgun (WGS) entry which is preliminary data.</text>
</comment>